<comment type="caution">
    <text evidence="1">The sequence shown here is derived from an EMBL/GenBank/DDBJ whole genome shotgun (WGS) entry which is preliminary data.</text>
</comment>
<gene>
    <name evidence="1" type="ORF">J2S42_000644</name>
</gene>
<keyword evidence="2" id="KW-1185">Reference proteome</keyword>
<name>A0AAE4AUN9_9ACTN</name>
<evidence type="ECO:0000313" key="1">
    <source>
        <dbReference type="EMBL" id="MDQ0363975.1"/>
    </source>
</evidence>
<dbReference type="AlphaFoldDB" id="A0AAE4AUN9"/>
<evidence type="ECO:0000313" key="2">
    <source>
        <dbReference type="Proteomes" id="UP001240236"/>
    </source>
</evidence>
<dbReference type="Proteomes" id="UP001240236">
    <property type="component" value="Unassembled WGS sequence"/>
</dbReference>
<reference evidence="1 2" key="1">
    <citation type="submission" date="2023-07" db="EMBL/GenBank/DDBJ databases">
        <title>Sequencing the genomes of 1000 actinobacteria strains.</title>
        <authorList>
            <person name="Klenk H.-P."/>
        </authorList>
    </citation>
    <scope>NUCLEOTIDE SEQUENCE [LARGE SCALE GENOMIC DNA]</scope>
    <source>
        <strain evidence="1 2">DSM 44709</strain>
    </source>
</reference>
<sequence length="32" mass="3637">MAIDFDQYLWRCPSIPKVIVCSSADPACRLTH</sequence>
<accession>A0AAE4AUN9</accession>
<proteinExistence type="predicted"/>
<protein>
    <submittedName>
        <fullName evidence="1">Uncharacterized protein</fullName>
    </submittedName>
</protein>
<dbReference type="EMBL" id="JAUSUZ010000001">
    <property type="protein sequence ID" value="MDQ0363975.1"/>
    <property type="molecule type" value="Genomic_DNA"/>
</dbReference>
<organism evidence="1 2">
    <name type="scientific">Catenuloplanes indicus</name>
    <dbReference type="NCBI Taxonomy" id="137267"/>
    <lineage>
        <taxon>Bacteria</taxon>
        <taxon>Bacillati</taxon>
        <taxon>Actinomycetota</taxon>
        <taxon>Actinomycetes</taxon>
        <taxon>Micromonosporales</taxon>
        <taxon>Micromonosporaceae</taxon>
        <taxon>Catenuloplanes</taxon>
    </lineage>
</organism>